<dbReference type="EMBL" id="KI913302">
    <property type="protein sequence ID" value="ETV64491.1"/>
    <property type="molecule type" value="Genomic_DNA"/>
</dbReference>
<dbReference type="Gene3D" id="3.80.10.10">
    <property type="entry name" value="Ribonuclease Inhibitor"/>
    <property type="match status" value="1"/>
</dbReference>
<keyword evidence="1" id="KW-1133">Transmembrane helix</keyword>
<dbReference type="PANTHER" id="PTHR44329:SF214">
    <property type="entry name" value="PROTEIN KINASE DOMAIN-CONTAINING PROTEIN"/>
    <property type="match status" value="1"/>
</dbReference>
<name>W4FCD3_APHAT</name>
<dbReference type="Gene3D" id="1.10.510.10">
    <property type="entry name" value="Transferase(Phosphotransferase) domain 1"/>
    <property type="match status" value="1"/>
</dbReference>
<dbReference type="PANTHER" id="PTHR44329">
    <property type="entry name" value="SERINE/THREONINE-PROTEIN KINASE TNNI3K-RELATED"/>
    <property type="match status" value="1"/>
</dbReference>
<protein>
    <submittedName>
        <fullName evidence="3">TKL protein kinase</fullName>
    </submittedName>
</protein>
<sequence>MSAAPCLYGSMNASRIVVAGPLCKGNVSDVCVVDSKCALVTKNISSVGIEGTITMTYVNGYKTGWDSVDAIGDLSNLSTIGLSVVNFTKLNIDAITFSRTLQYLLFDNMSIPVIPETLNYTDRLGHLLFIETNTSNIPKTLPVNLFDWTFLYQPLNTDTLPNIPYSVQYLDLHGNEITNLTYHKLDWTNKTHVFLHKNKLQEISNVKFKKGMLKSFVLSNANISHFELDLNSFGALDSLGPFQILNQSFFDAQEYGFRMNISNITQDAQKCDAVKGVVTELWSLHAAINKKTYSVCVVTPPPAATTLLPTPAPTVASSSNTGLIVGVVAIGVVILVAALCFFIRRRNRKSDAEFEYQREGGKSAGGTTSTRFITDNTATGIDMSELTLYRLNQQDVVPQKKIASGAYAHVLYGTYKGTPVAIKKLLSSRVGVSEVQGLIDEIKLLASFTSPYVVKLVGCCWDQPSDLECVLEYMNAGDLRDNLIARTAVDFTWNEKIHVIAAIVDALAYLHSMPVIHRDLKSRNVLLDSVKSAKLTDFGVSKEDTQETMTVGVGTYRWMAPEILQVNHYSVAADMFSFGMILSELDTHNIPYADVTNPKNGKPLVDTAIMSMVIAGTIKPTFSHTMPEWVRDMAQQCIATDPEDRPTAMMLSNVVRKQIKREAHQLGV</sequence>
<dbReference type="RefSeq" id="XP_009846031.1">
    <property type="nucleotide sequence ID" value="XM_009847729.1"/>
</dbReference>
<dbReference type="InterPro" id="IPR008271">
    <property type="entry name" value="Ser/Thr_kinase_AS"/>
</dbReference>
<reference evidence="3" key="1">
    <citation type="submission" date="2013-12" db="EMBL/GenBank/DDBJ databases">
        <title>The Genome Sequence of Aphanomyces astaci APO3.</title>
        <authorList>
            <consortium name="The Broad Institute Genomics Platform"/>
            <person name="Russ C."/>
            <person name="Tyler B."/>
            <person name="van West P."/>
            <person name="Dieguez-Uribeondo J."/>
            <person name="Young S.K."/>
            <person name="Zeng Q."/>
            <person name="Gargeya S."/>
            <person name="Fitzgerald M."/>
            <person name="Abouelleil A."/>
            <person name="Alvarado L."/>
            <person name="Chapman S.B."/>
            <person name="Gainer-Dewar J."/>
            <person name="Goldberg J."/>
            <person name="Griggs A."/>
            <person name="Gujja S."/>
            <person name="Hansen M."/>
            <person name="Howarth C."/>
            <person name="Imamovic A."/>
            <person name="Ireland A."/>
            <person name="Larimer J."/>
            <person name="McCowan C."/>
            <person name="Murphy C."/>
            <person name="Pearson M."/>
            <person name="Poon T.W."/>
            <person name="Priest M."/>
            <person name="Roberts A."/>
            <person name="Saif S."/>
            <person name="Shea T."/>
            <person name="Sykes S."/>
            <person name="Wortman J."/>
            <person name="Nusbaum C."/>
            <person name="Birren B."/>
        </authorList>
    </citation>
    <scope>NUCLEOTIDE SEQUENCE [LARGE SCALE GENOMIC DNA]</scope>
    <source>
        <strain evidence="3">APO3</strain>
    </source>
</reference>
<keyword evidence="1" id="KW-0472">Membrane</keyword>
<keyword evidence="1" id="KW-0812">Transmembrane</keyword>
<dbReference type="GeneID" id="20820630"/>
<keyword evidence="3" id="KW-0808">Transferase</keyword>
<evidence type="ECO:0000259" key="2">
    <source>
        <dbReference type="PROSITE" id="PS50011"/>
    </source>
</evidence>
<feature type="transmembrane region" description="Helical" evidence="1">
    <location>
        <begin position="323"/>
        <end position="343"/>
    </location>
</feature>
<dbReference type="InterPro" id="IPR011009">
    <property type="entry name" value="Kinase-like_dom_sf"/>
</dbReference>
<dbReference type="OrthoDB" id="1668230at2759"/>
<dbReference type="SUPFAM" id="SSF56112">
    <property type="entry name" value="Protein kinase-like (PK-like)"/>
    <property type="match status" value="1"/>
</dbReference>
<dbReference type="SMART" id="SM00220">
    <property type="entry name" value="S_TKc"/>
    <property type="match status" value="1"/>
</dbReference>
<dbReference type="GO" id="GO:0004674">
    <property type="term" value="F:protein serine/threonine kinase activity"/>
    <property type="evidence" value="ECO:0007669"/>
    <property type="project" value="TreeGrafter"/>
</dbReference>
<accession>W4FCD3</accession>
<evidence type="ECO:0000313" key="3">
    <source>
        <dbReference type="EMBL" id="ETV64491.1"/>
    </source>
</evidence>
<dbReference type="STRING" id="112090.W4FCD3"/>
<dbReference type="AlphaFoldDB" id="W4FCD3"/>
<evidence type="ECO:0000256" key="1">
    <source>
        <dbReference type="SAM" id="Phobius"/>
    </source>
</evidence>
<organism evidence="3">
    <name type="scientific">Aphanomyces astaci</name>
    <name type="common">Crayfish plague agent</name>
    <dbReference type="NCBI Taxonomy" id="112090"/>
    <lineage>
        <taxon>Eukaryota</taxon>
        <taxon>Sar</taxon>
        <taxon>Stramenopiles</taxon>
        <taxon>Oomycota</taxon>
        <taxon>Saprolegniomycetes</taxon>
        <taxon>Saprolegniales</taxon>
        <taxon>Verrucalvaceae</taxon>
        <taxon>Aphanomyces</taxon>
    </lineage>
</organism>
<dbReference type="SUPFAM" id="SSF52058">
    <property type="entry name" value="L domain-like"/>
    <property type="match status" value="1"/>
</dbReference>
<dbReference type="InterPro" id="IPR000719">
    <property type="entry name" value="Prot_kinase_dom"/>
</dbReference>
<dbReference type="PROSITE" id="PS00108">
    <property type="entry name" value="PROTEIN_KINASE_ST"/>
    <property type="match status" value="1"/>
</dbReference>
<proteinExistence type="predicted"/>
<dbReference type="InterPro" id="IPR032675">
    <property type="entry name" value="LRR_dom_sf"/>
</dbReference>
<dbReference type="VEuPathDB" id="FungiDB:H257_18634"/>
<dbReference type="PROSITE" id="PS50011">
    <property type="entry name" value="PROTEIN_KINASE_DOM"/>
    <property type="match status" value="1"/>
</dbReference>
<dbReference type="InterPro" id="IPR051681">
    <property type="entry name" value="Ser/Thr_Kinases-Pseudokinases"/>
</dbReference>
<keyword evidence="3" id="KW-0418">Kinase</keyword>
<gene>
    <name evidence="3" type="ORF">H257_18634</name>
</gene>
<dbReference type="GO" id="GO:0005524">
    <property type="term" value="F:ATP binding"/>
    <property type="evidence" value="ECO:0007669"/>
    <property type="project" value="InterPro"/>
</dbReference>
<dbReference type="Pfam" id="PF00069">
    <property type="entry name" value="Pkinase"/>
    <property type="match status" value="1"/>
</dbReference>
<feature type="domain" description="Protein kinase" evidence="2">
    <location>
        <begin position="396"/>
        <end position="659"/>
    </location>
</feature>